<evidence type="ECO:0000313" key="3">
    <source>
        <dbReference type="EMBL" id="CAI4010596.1"/>
    </source>
</evidence>
<evidence type="ECO:0000256" key="1">
    <source>
        <dbReference type="SAM" id="MobiDB-lite"/>
    </source>
</evidence>
<feature type="compositionally biased region" description="Polar residues" evidence="1">
    <location>
        <begin position="1381"/>
        <end position="1391"/>
    </location>
</feature>
<dbReference type="OrthoDB" id="446901at2759"/>
<evidence type="ECO:0000259" key="2">
    <source>
        <dbReference type="PROSITE" id="PS50994"/>
    </source>
</evidence>
<accession>A0A9P1DI41</accession>
<feature type="compositionally biased region" description="Low complexity" evidence="1">
    <location>
        <begin position="512"/>
        <end position="532"/>
    </location>
</feature>
<dbReference type="Pfam" id="PF22740">
    <property type="entry name" value="PapZ_C"/>
    <property type="match status" value="1"/>
</dbReference>
<name>A0A9P1DI41_9DINO</name>
<proteinExistence type="predicted"/>
<keyword evidence="5" id="KW-1185">Reference proteome</keyword>
<dbReference type="PROSITE" id="PS50994">
    <property type="entry name" value="INTEGRASE"/>
    <property type="match status" value="1"/>
</dbReference>
<organism evidence="3">
    <name type="scientific">Cladocopium goreaui</name>
    <dbReference type="NCBI Taxonomy" id="2562237"/>
    <lineage>
        <taxon>Eukaryota</taxon>
        <taxon>Sar</taxon>
        <taxon>Alveolata</taxon>
        <taxon>Dinophyceae</taxon>
        <taxon>Suessiales</taxon>
        <taxon>Symbiodiniaceae</taxon>
        <taxon>Cladocopium</taxon>
    </lineage>
</organism>
<protein>
    <submittedName>
        <fullName evidence="4">Retrovirus-related Pol polyprotein from transposon RE1 (Retro element 1) (AtRE1)</fullName>
    </submittedName>
</protein>
<feature type="domain" description="Integrase catalytic" evidence="2">
    <location>
        <begin position="919"/>
        <end position="1088"/>
    </location>
</feature>
<comment type="caution">
    <text evidence="3">The sequence shown here is derived from an EMBL/GenBank/DDBJ whole genome shotgun (WGS) entry which is preliminary data.</text>
</comment>
<gene>
    <name evidence="3" type="ORF">C1SCF055_LOCUS35853</name>
</gene>
<dbReference type="Proteomes" id="UP001152797">
    <property type="component" value="Unassembled WGS sequence"/>
</dbReference>
<dbReference type="EMBL" id="CAMXCT020004864">
    <property type="protein sequence ID" value="CAL1163971.1"/>
    <property type="molecule type" value="Genomic_DNA"/>
</dbReference>
<evidence type="ECO:0000313" key="4">
    <source>
        <dbReference type="EMBL" id="CAL4797908.1"/>
    </source>
</evidence>
<dbReference type="InterPro" id="IPR053931">
    <property type="entry name" value="RapZ_C"/>
</dbReference>
<dbReference type="Pfam" id="PF07727">
    <property type="entry name" value="RVT_2"/>
    <property type="match status" value="1"/>
</dbReference>
<dbReference type="SUPFAM" id="SSF53098">
    <property type="entry name" value="Ribonuclease H-like"/>
    <property type="match status" value="1"/>
</dbReference>
<dbReference type="GO" id="GO:0003676">
    <property type="term" value="F:nucleic acid binding"/>
    <property type="evidence" value="ECO:0007669"/>
    <property type="project" value="InterPro"/>
</dbReference>
<dbReference type="EMBL" id="CAMXCT010004864">
    <property type="protein sequence ID" value="CAI4010596.1"/>
    <property type="molecule type" value="Genomic_DNA"/>
</dbReference>
<reference evidence="4 5" key="2">
    <citation type="submission" date="2024-05" db="EMBL/GenBank/DDBJ databases">
        <authorList>
            <person name="Chen Y."/>
            <person name="Shah S."/>
            <person name="Dougan E. K."/>
            <person name="Thang M."/>
            <person name="Chan C."/>
        </authorList>
    </citation>
    <scope>NUCLEOTIDE SEQUENCE [LARGE SCALE GENOMIC DNA]</scope>
</reference>
<feature type="region of interest" description="Disordered" evidence="1">
    <location>
        <begin position="1323"/>
        <end position="1398"/>
    </location>
</feature>
<feature type="region of interest" description="Disordered" evidence="1">
    <location>
        <begin position="433"/>
        <end position="545"/>
    </location>
</feature>
<feature type="compositionally biased region" description="Basic and acidic residues" evidence="1">
    <location>
        <begin position="536"/>
        <end position="545"/>
    </location>
</feature>
<dbReference type="EMBL" id="CAMXCT030004864">
    <property type="protein sequence ID" value="CAL4797908.1"/>
    <property type="molecule type" value="Genomic_DNA"/>
</dbReference>
<dbReference type="InterPro" id="IPR012337">
    <property type="entry name" value="RNaseH-like_sf"/>
</dbReference>
<dbReference type="InterPro" id="IPR001584">
    <property type="entry name" value="Integrase_cat-core"/>
</dbReference>
<reference evidence="3" key="1">
    <citation type="submission" date="2022-10" db="EMBL/GenBank/DDBJ databases">
        <authorList>
            <person name="Chen Y."/>
            <person name="Dougan E. K."/>
            <person name="Chan C."/>
            <person name="Rhodes N."/>
            <person name="Thang M."/>
        </authorList>
    </citation>
    <scope>NUCLEOTIDE SEQUENCE</scope>
</reference>
<feature type="compositionally biased region" description="Basic and acidic residues" evidence="1">
    <location>
        <begin position="1327"/>
        <end position="1354"/>
    </location>
</feature>
<dbReference type="Gene3D" id="3.30.420.10">
    <property type="entry name" value="Ribonuclease H-like superfamily/Ribonuclease H"/>
    <property type="match status" value="1"/>
</dbReference>
<feature type="compositionally biased region" description="Polar residues" evidence="1">
    <location>
        <begin position="442"/>
        <end position="463"/>
    </location>
</feature>
<dbReference type="InterPro" id="IPR013103">
    <property type="entry name" value="RVT_2"/>
</dbReference>
<dbReference type="InterPro" id="IPR036397">
    <property type="entry name" value="RNaseH_sf"/>
</dbReference>
<dbReference type="GO" id="GO:0015074">
    <property type="term" value="P:DNA integration"/>
    <property type="evidence" value="ECO:0007669"/>
    <property type="project" value="InterPro"/>
</dbReference>
<sequence>MLRSPSGYSSSSADHIEGAVNNCLRGLDRSRCLVVTSGARWTGRQPSFPGAKVLQIDCRHFHDPDSDRSIRGCTGRHPSIIRGVALHEAMNDLVEQVTDFLRANPNGKLVIHLYCTSGRHRSVGLAALIYYFLDVTDWRKPLLIHYHSPEWREMTCGGHCSLCATADTRELGNLMNRHLPDVRVVDVDEPDRAYYNGDEIYPHVDTIQDCASSSPCMFQHIHLQAVVLETHLVEEHITKETNEAVIMEDKTDQKKILFERQAWSAISKQPPIRRPCDESQRQRLERELRDILNDNSGDPYCWNVDEDILSWIISSAKLWGNRDRVIWITDPSLPHEEQQQQGIRVDIKLRSHVRSTLISGGKWMNRQGWVKSSFYRPRDSAGTLWNRLQREEAVGENVDLPTTWADLVIFSHRDVRPRAYTGRVVLLSGDQGFEGSIAPKTEPQNAPKTEPQNAPKTEPQKSQKYVPKTKVHLQSRKNPPTPPQPSRFMICTDDDMFKGNPKIQTPKDESTDYSTSSSDESPVAKPVKSKSSNGKPCHEKTPKDEVIIKTEPGDVLPVGLMARDPDGPNMHEVVLDSDTDVEVHEHGPIAIQPNERVTMGRKHRKAVLDGIANLNKNDMMIQSGLGLISNPNRDSKTVVFTSHPFVFVQESGQPSVDVIDVGVGASHLDPEFDPKDFCNLLAGYQNIVIAIGYNNPNDPLGHGRFLAEVELMCDLDNCKFLHIDVAMTDRWEKHQHPQTPYINDHGLAFTCNDEQWTHEFESWFRGQTMDDVLSWKFADWIGSWAKEDDLNHQMGIAFVGDMHEEAHEEHQRLDALWDSDDRAQVNPVEELISEETLIDEVEIPGLPQDEVERRRQWRKLPARVRIAVRRLHRQFGHVPRQTMIHLLRAARVRTEFIDAVKLHRCTACEETSRKKPTHKTALPHNYSFNHSLGIDVFEIIDAGGSKFQVLNMVDLGTTFQLCEVVRTGQGQPSSSECLKALQKRWFSWSGHPVNLMCDRGLHNRGVLSKYMDDHGIQVYHSPLEAPENLGRVERHGAIAKALFRKVSKETQPLGREQVESVLQEVLMVKNNASRVGGFSPSQWVLGKAPRSDPSPLSEERFAELGALEAQHNPESIFALQHLARQEAQKAFVYLDCSKRVQRAMTKNTSPFPRDFEIGDLVTFRRDNQRGGTRWSPTSRVIGHEGERNLWLLCGNVPVLVASQNVKVATPSEALAHSVLHGQPVIPDEVVIGGEQQSFLDARISPDSQSDGYEPSVLEAPEPIASGEGAELPFINWGDNNEDLPPIPEDEELDNAGVTVPEITIDGEDMSDEVNGTDELIEAASSSLDRRRSSVAPRADRNVRPRLETQPESERGSSLMPSRRESVDSADRPSAEAPQPTPSQAAGPQSWPNPYDSLNDLPASLRSHFERARNAAAQWSVEQVEQSTAMFTCFMAGKDEIVEEGKKVLKSIHFESAPPEVQKALQASRAQEWSKFESFGAVVPLTPDQVQELVAEGHQIIPSKWVDVDKAQYKKGRDPNYQPQYKSRLVSCGNFECSDGLRSDSPTADIEVHNLICCWCAAHELDLHSADVTSAYFQGRPLDRVLLMRQPRGGIPGVDEGIVYLVRVPIYGLTDSGRGFWLRLDGDAKKEGMKASQFFSGLYFLPGSDGDTCALMCTHVDDLLYCYLPEGKEVIERFLNKFNIGSTEVNEFRYCGKQFSRSGDGDIFVDTVDNTRKIKPIPIDAGRPGSEKISGDDTTRLRSVTGSLAWVARQTRPDLAYRVSRLQSSIKNATVSTLCDANAVVQLAHKGDQVRLRFPSGHLKWDEIGLITITDASFSNEQNYRSQQGRCHFLGDLTEIKSSSCNTYRVMPLSYSSTTIRRVCRSTLQAETYSLQHGLEAGDKLRGVLAELKGQIKSMRTWETDARSCVPHLALTDCRSLSDHLASEILAKVSDKRLGIELQSIHESYWNDDRKHGTSIRMEEISCHG</sequence>
<evidence type="ECO:0000313" key="5">
    <source>
        <dbReference type="Proteomes" id="UP001152797"/>
    </source>
</evidence>
<feature type="compositionally biased region" description="Basic and acidic residues" evidence="1">
    <location>
        <begin position="1361"/>
        <end position="1373"/>
    </location>
</feature>